<comment type="subcellular location">
    <subcellularLocation>
        <location evidence="1">Cell membrane</location>
        <topology evidence="1">Multi-pass membrane protein</topology>
    </subcellularLocation>
</comment>
<proteinExistence type="predicted"/>
<keyword evidence="2" id="KW-1003">Cell membrane</keyword>
<keyword evidence="5 6" id="KW-0472">Membrane</keyword>
<reference evidence="8" key="2">
    <citation type="submission" date="2020-09" db="EMBL/GenBank/DDBJ databases">
        <authorList>
            <person name="Sun Q."/>
            <person name="Ohkuma M."/>
        </authorList>
    </citation>
    <scope>NUCLEOTIDE SEQUENCE</scope>
    <source>
        <strain evidence="8">JCM 19596</strain>
    </source>
</reference>
<evidence type="ECO:0000259" key="7">
    <source>
        <dbReference type="Pfam" id="PF13396"/>
    </source>
</evidence>
<feature type="domain" description="Cardiolipin synthase N-terminal" evidence="7">
    <location>
        <begin position="9"/>
        <end position="57"/>
    </location>
</feature>
<evidence type="ECO:0000256" key="4">
    <source>
        <dbReference type="ARBA" id="ARBA00022989"/>
    </source>
</evidence>
<dbReference type="Pfam" id="PF13396">
    <property type="entry name" value="PLDc_N"/>
    <property type="match status" value="1"/>
</dbReference>
<organism evidence="8 9">
    <name type="scientific">Halocalculus aciditolerans</name>
    <dbReference type="NCBI Taxonomy" id="1383812"/>
    <lineage>
        <taxon>Archaea</taxon>
        <taxon>Methanobacteriati</taxon>
        <taxon>Methanobacteriota</taxon>
        <taxon>Stenosarchaea group</taxon>
        <taxon>Halobacteria</taxon>
        <taxon>Halobacteriales</taxon>
        <taxon>Halobacteriaceae</taxon>
        <taxon>Halocalculus</taxon>
    </lineage>
</organism>
<sequence>MAGEFIIILLFIVFVVVLPLWTYSDAAENSTQPAFLWALVVFLAPLLGLLLYVLLGRNR</sequence>
<dbReference type="Proteomes" id="UP000607197">
    <property type="component" value="Unassembled WGS sequence"/>
</dbReference>
<keyword evidence="9" id="KW-1185">Reference proteome</keyword>
<evidence type="ECO:0000256" key="3">
    <source>
        <dbReference type="ARBA" id="ARBA00022692"/>
    </source>
</evidence>
<feature type="transmembrane region" description="Helical" evidence="6">
    <location>
        <begin position="35"/>
        <end position="55"/>
    </location>
</feature>
<accession>A0A830FLU3</accession>
<evidence type="ECO:0000313" key="8">
    <source>
        <dbReference type="EMBL" id="GGL68373.1"/>
    </source>
</evidence>
<dbReference type="RefSeq" id="WP_188980002.1">
    <property type="nucleotide sequence ID" value="NZ_BMPG01000004.1"/>
</dbReference>
<keyword evidence="4 6" id="KW-1133">Transmembrane helix</keyword>
<protein>
    <recommendedName>
        <fullName evidence="7">Cardiolipin synthase N-terminal domain-containing protein</fullName>
    </recommendedName>
</protein>
<evidence type="ECO:0000313" key="9">
    <source>
        <dbReference type="Proteomes" id="UP000607197"/>
    </source>
</evidence>
<dbReference type="InterPro" id="IPR027379">
    <property type="entry name" value="CLS_N"/>
</dbReference>
<feature type="transmembrane region" description="Helical" evidence="6">
    <location>
        <begin position="5"/>
        <end position="23"/>
    </location>
</feature>
<evidence type="ECO:0000256" key="6">
    <source>
        <dbReference type="SAM" id="Phobius"/>
    </source>
</evidence>
<evidence type="ECO:0000256" key="5">
    <source>
        <dbReference type="ARBA" id="ARBA00023136"/>
    </source>
</evidence>
<name>A0A830FLU3_9EURY</name>
<keyword evidence="3 6" id="KW-0812">Transmembrane</keyword>
<dbReference type="AlphaFoldDB" id="A0A830FLU3"/>
<comment type="caution">
    <text evidence="8">The sequence shown here is derived from an EMBL/GenBank/DDBJ whole genome shotgun (WGS) entry which is preliminary data.</text>
</comment>
<evidence type="ECO:0000256" key="1">
    <source>
        <dbReference type="ARBA" id="ARBA00004651"/>
    </source>
</evidence>
<reference evidence="8" key="1">
    <citation type="journal article" date="2014" name="Int. J. Syst. Evol. Microbiol.">
        <title>Complete genome sequence of Corynebacterium casei LMG S-19264T (=DSM 44701T), isolated from a smear-ripened cheese.</title>
        <authorList>
            <consortium name="US DOE Joint Genome Institute (JGI-PGF)"/>
            <person name="Walter F."/>
            <person name="Albersmeier A."/>
            <person name="Kalinowski J."/>
            <person name="Ruckert C."/>
        </authorList>
    </citation>
    <scope>NUCLEOTIDE SEQUENCE</scope>
    <source>
        <strain evidence="8">JCM 19596</strain>
    </source>
</reference>
<gene>
    <name evidence="8" type="ORF">GCM10009039_27950</name>
</gene>
<evidence type="ECO:0000256" key="2">
    <source>
        <dbReference type="ARBA" id="ARBA00022475"/>
    </source>
</evidence>
<dbReference type="EMBL" id="BMPG01000004">
    <property type="protein sequence ID" value="GGL68373.1"/>
    <property type="molecule type" value="Genomic_DNA"/>
</dbReference>